<organism evidence="3 4">
    <name type="scientific">Artemia franciscana</name>
    <name type="common">Brine shrimp</name>
    <name type="synonym">Artemia sanfranciscana</name>
    <dbReference type="NCBI Taxonomy" id="6661"/>
    <lineage>
        <taxon>Eukaryota</taxon>
        <taxon>Metazoa</taxon>
        <taxon>Ecdysozoa</taxon>
        <taxon>Arthropoda</taxon>
        <taxon>Crustacea</taxon>
        <taxon>Branchiopoda</taxon>
        <taxon>Anostraca</taxon>
        <taxon>Artemiidae</taxon>
        <taxon>Artemia</taxon>
    </lineage>
</organism>
<reference evidence="3" key="1">
    <citation type="submission" date="2023-07" db="EMBL/GenBank/DDBJ databases">
        <title>Chromosome-level genome assembly of Artemia franciscana.</title>
        <authorList>
            <person name="Jo E."/>
        </authorList>
    </citation>
    <scope>NUCLEOTIDE SEQUENCE</scope>
    <source>
        <tissue evidence="3">Whole body</tissue>
    </source>
</reference>
<dbReference type="GO" id="GO:0009062">
    <property type="term" value="P:fatty acid catabolic process"/>
    <property type="evidence" value="ECO:0007669"/>
    <property type="project" value="TreeGrafter"/>
</dbReference>
<feature type="region of interest" description="Disordered" evidence="1">
    <location>
        <begin position="111"/>
        <end position="130"/>
    </location>
</feature>
<dbReference type="GO" id="GO:0017064">
    <property type="term" value="F:fatty acid amide hydrolase activity"/>
    <property type="evidence" value="ECO:0007669"/>
    <property type="project" value="TreeGrafter"/>
</dbReference>
<dbReference type="PANTHER" id="PTHR45847:SF6">
    <property type="entry name" value="FATTY ACID AMIDE HYDROLASE"/>
    <property type="match status" value="1"/>
</dbReference>
<dbReference type="EMBL" id="JAVRJZ010000003">
    <property type="protein sequence ID" value="KAK2725188.1"/>
    <property type="molecule type" value="Genomic_DNA"/>
</dbReference>
<dbReference type="Pfam" id="PF01425">
    <property type="entry name" value="Amidase"/>
    <property type="match status" value="1"/>
</dbReference>
<dbReference type="PANTHER" id="PTHR45847">
    <property type="entry name" value="FATTY ACID AMIDE HYDROLASE"/>
    <property type="match status" value="1"/>
</dbReference>
<dbReference type="Gene3D" id="3.90.1300.10">
    <property type="entry name" value="Amidase signature (AS) domain"/>
    <property type="match status" value="1"/>
</dbReference>
<dbReference type="SUPFAM" id="SSF75304">
    <property type="entry name" value="Amidase signature (AS) enzymes"/>
    <property type="match status" value="1"/>
</dbReference>
<accession>A0AA88LBG1</accession>
<proteinExistence type="predicted"/>
<name>A0AA88LBG1_ARTSF</name>
<dbReference type="InterPro" id="IPR036928">
    <property type="entry name" value="AS_sf"/>
</dbReference>
<dbReference type="Proteomes" id="UP001187531">
    <property type="component" value="Unassembled WGS sequence"/>
</dbReference>
<dbReference type="AlphaFoldDB" id="A0AA88LBG1"/>
<dbReference type="GO" id="GO:0004040">
    <property type="term" value="F:amidase activity"/>
    <property type="evidence" value="ECO:0007669"/>
    <property type="project" value="TreeGrafter"/>
</dbReference>
<comment type="caution">
    <text evidence="3">The sequence shown here is derived from an EMBL/GenBank/DDBJ whole genome shotgun (WGS) entry which is preliminary data.</text>
</comment>
<sequence>MFADDVALEVTATLNCVTEFIDEADELANQLDTVPKEDRKPLHGLPISLKDNVGVTGYDATVGIAKFLDSPCRADAVIVSVLKSLGAVPFCKTNIPQTMLSFGCDNPVWGQTRNPHNPSRSPGGSSGGEGSLIGGGGSIVGIGSDIGGSARIPAAFCGLASIKPTAGRISYHGFKKSIKGILGVDSVPGILAKDVDAVIGVSRHLFGNRLQSELDPLLPVIDWNEKAFTSQKKLKIGYYLEDDFVPATPGMKRAVKEAMAALEKSGHELVPFRPFDIGNVTALAIRLLQADGGHYFKEIMFGERVASVLMLTKLGVHIPNCFKKFLSFIISFVSPRIAKVFQASGGTCTNSSRELWAAVHLKDDYVRIVSDAWKREGLDLLICPAFACPAPEIGLEGRFTPCVSYTLTYNILNFPCGILPVSKESQEDQEELKQYPRDDKLLSEIAKLSQLQHNLRKCEAALPLYSAD</sequence>
<protein>
    <recommendedName>
        <fullName evidence="2">Amidase domain-containing protein</fullName>
    </recommendedName>
</protein>
<gene>
    <name evidence="3" type="ORF">QYM36_001589</name>
</gene>
<evidence type="ECO:0000256" key="1">
    <source>
        <dbReference type="SAM" id="MobiDB-lite"/>
    </source>
</evidence>
<evidence type="ECO:0000313" key="3">
    <source>
        <dbReference type="EMBL" id="KAK2725188.1"/>
    </source>
</evidence>
<feature type="domain" description="Amidase" evidence="2">
    <location>
        <begin position="10"/>
        <end position="422"/>
    </location>
</feature>
<dbReference type="InterPro" id="IPR052096">
    <property type="entry name" value="Endocannabinoid_amidase"/>
</dbReference>
<evidence type="ECO:0000259" key="2">
    <source>
        <dbReference type="Pfam" id="PF01425"/>
    </source>
</evidence>
<dbReference type="InterPro" id="IPR023631">
    <property type="entry name" value="Amidase_dom"/>
</dbReference>
<keyword evidence="4" id="KW-1185">Reference proteome</keyword>
<evidence type="ECO:0000313" key="4">
    <source>
        <dbReference type="Proteomes" id="UP001187531"/>
    </source>
</evidence>